<organism evidence="3 4">
    <name type="scientific">Pseudaquabacterium pictum</name>
    <dbReference type="NCBI Taxonomy" id="2315236"/>
    <lineage>
        <taxon>Bacteria</taxon>
        <taxon>Pseudomonadati</taxon>
        <taxon>Pseudomonadota</taxon>
        <taxon>Betaproteobacteria</taxon>
        <taxon>Burkholderiales</taxon>
        <taxon>Sphaerotilaceae</taxon>
        <taxon>Pseudaquabacterium</taxon>
    </lineage>
</organism>
<proteinExistence type="predicted"/>
<dbReference type="Proteomes" id="UP000301751">
    <property type="component" value="Unassembled WGS sequence"/>
</dbReference>
<evidence type="ECO:0000259" key="2">
    <source>
        <dbReference type="Pfam" id="PF20229"/>
    </source>
</evidence>
<dbReference type="RefSeq" id="WP_137731889.1">
    <property type="nucleotide sequence ID" value="NZ_BJCL01000002.1"/>
</dbReference>
<dbReference type="Pfam" id="PF20229">
    <property type="entry name" value="ChrB_N"/>
    <property type="match status" value="1"/>
</dbReference>
<protein>
    <submittedName>
        <fullName evidence="3">Chromate resistance exported protein</fullName>
    </submittedName>
</protein>
<feature type="domain" description="ChrB N-terminal" evidence="2">
    <location>
        <begin position="17"/>
        <end position="87"/>
    </location>
</feature>
<evidence type="ECO:0000313" key="3">
    <source>
        <dbReference type="EMBL" id="GCL62148.1"/>
    </source>
</evidence>
<gene>
    <name evidence="3" type="primary">chrB</name>
    <name evidence="3" type="ORF">AQPW35_12290</name>
</gene>
<evidence type="ECO:0000313" key="4">
    <source>
        <dbReference type="Proteomes" id="UP000301751"/>
    </source>
</evidence>
<dbReference type="AlphaFoldDB" id="A0A480ATT6"/>
<name>A0A480ATT6_9BURK</name>
<dbReference type="EMBL" id="BJCL01000002">
    <property type="protein sequence ID" value="GCL62148.1"/>
    <property type="molecule type" value="Genomic_DNA"/>
</dbReference>
<accession>A0A480ATT6</accession>
<dbReference type="Pfam" id="PF09828">
    <property type="entry name" value="ChrB_C"/>
    <property type="match status" value="1"/>
</dbReference>
<comment type="caution">
    <text evidence="3">The sequence shown here is derived from an EMBL/GenBank/DDBJ whole genome shotgun (WGS) entry which is preliminary data.</text>
</comment>
<reference evidence="4" key="1">
    <citation type="submission" date="2019-03" db="EMBL/GenBank/DDBJ databases">
        <title>Aquabacterium pictum sp.nov., the first bacteriochlorophyll a-containing freshwater bacterium in the genus Aquabacterium of the class Betaproteobacteria.</title>
        <authorList>
            <person name="Hirose S."/>
            <person name="Tank M."/>
            <person name="Hara E."/>
            <person name="Tamaki H."/>
            <person name="Takaichi S."/>
            <person name="Haruta S."/>
            <person name="Hanada S."/>
        </authorList>
    </citation>
    <scope>NUCLEOTIDE SEQUENCE [LARGE SCALE GENOMIC DNA]</scope>
    <source>
        <strain evidence="4">W35</strain>
    </source>
</reference>
<sequence length="318" mass="34231">MWALLLTTLPTQPNAVRLRVWRALKAAGCASLRDGAYLLPETHAATLDAVAAEVSAHGGSAHVLLLAPRNDSQRDAVLRLFDRSEAYAAWGEAALSLQAQLATVADAGETALRRSWQQLAEALASLQRTDHYPGTAAAQAQQSLARLHQAIDARCSRGEPGAAQAQALPRLDRADFQARRWATRARPWADRLASAWLIRRFIDPQARWIWLPDDGRPLRTPRGAVGFDYDGARFSHVGPWVTFEVLARQFGLDGDPALQRLAQLVHGLDTGGLPLPETAGLAAVLGGLRQLHTDDDALVLAAAAVFDALLAAPASRPA</sequence>
<evidence type="ECO:0000259" key="1">
    <source>
        <dbReference type="Pfam" id="PF09828"/>
    </source>
</evidence>
<dbReference type="InterPro" id="IPR046858">
    <property type="entry name" value="ChrB_N"/>
</dbReference>
<feature type="domain" description="ChrB C-terminal" evidence="1">
    <location>
        <begin position="181"/>
        <end position="311"/>
    </location>
</feature>
<dbReference type="InterPro" id="IPR018634">
    <property type="entry name" value="ChrB_C"/>
</dbReference>
<keyword evidence="4" id="KW-1185">Reference proteome</keyword>
<dbReference type="OrthoDB" id="6605953at2"/>